<reference evidence="1" key="1">
    <citation type="journal article" date="2013" name="Genetics">
        <title>The draft genome and transcriptome of Panagrellus redivivus are shaped by the harsh demands of a free-living lifestyle.</title>
        <authorList>
            <person name="Srinivasan J."/>
            <person name="Dillman A.R."/>
            <person name="Macchietto M.G."/>
            <person name="Heikkinen L."/>
            <person name="Lakso M."/>
            <person name="Fracchia K.M."/>
            <person name="Antoshechkin I."/>
            <person name="Mortazavi A."/>
            <person name="Wong G."/>
            <person name="Sternberg P.W."/>
        </authorList>
    </citation>
    <scope>NUCLEOTIDE SEQUENCE [LARGE SCALE GENOMIC DNA]</scope>
    <source>
        <strain evidence="1">MT8872</strain>
    </source>
</reference>
<accession>A0A7E4VGD9</accession>
<keyword evidence="1" id="KW-1185">Reference proteome</keyword>
<protein>
    <submittedName>
        <fullName evidence="2">MSP domain-containing protein</fullName>
    </submittedName>
</protein>
<organism evidence="1 2">
    <name type="scientific">Panagrellus redivivus</name>
    <name type="common">Microworm</name>
    <dbReference type="NCBI Taxonomy" id="6233"/>
    <lineage>
        <taxon>Eukaryota</taxon>
        <taxon>Metazoa</taxon>
        <taxon>Ecdysozoa</taxon>
        <taxon>Nematoda</taxon>
        <taxon>Chromadorea</taxon>
        <taxon>Rhabditida</taxon>
        <taxon>Tylenchina</taxon>
        <taxon>Panagrolaimomorpha</taxon>
        <taxon>Panagrolaimoidea</taxon>
        <taxon>Panagrolaimidae</taxon>
        <taxon>Panagrellus</taxon>
    </lineage>
</organism>
<sequence length="98" mass="10960">MPRILVSQWRFAVNIQPVLRQKWDENATLVRFAINVLVENEGCGRRCGNMTSSRLATVSLPPGEAVKTNLRRHKAMILGKAVKIRLAVVCVYRPGSVC</sequence>
<name>A0A7E4VGD9_PANRE</name>
<dbReference type="AlphaFoldDB" id="A0A7E4VGD9"/>
<dbReference type="WBParaSite" id="Pan_g20818.t1">
    <property type="protein sequence ID" value="Pan_g20818.t1"/>
    <property type="gene ID" value="Pan_g20818"/>
</dbReference>
<reference evidence="2" key="2">
    <citation type="submission" date="2020-10" db="UniProtKB">
        <authorList>
            <consortium name="WormBaseParasite"/>
        </authorList>
    </citation>
    <scope>IDENTIFICATION</scope>
</reference>
<evidence type="ECO:0000313" key="1">
    <source>
        <dbReference type="Proteomes" id="UP000492821"/>
    </source>
</evidence>
<evidence type="ECO:0000313" key="2">
    <source>
        <dbReference type="WBParaSite" id="Pan_g20818.t1"/>
    </source>
</evidence>
<dbReference type="Proteomes" id="UP000492821">
    <property type="component" value="Unassembled WGS sequence"/>
</dbReference>
<proteinExistence type="predicted"/>